<name>A0ABW0EBJ8_9BACT</name>
<reference evidence="2" key="1">
    <citation type="journal article" date="2019" name="Int. J. Syst. Evol. Microbiol.">
        <title>The Global Catalogue of Microorganisms (GCM) 10K type strain sequencing project: providing services to taxonomists for standard genome sequencing and annotation.</title>
        <authorList>
            <consortium name="The Broad Institute Genomics Platform"/>
            <consortium name="The Broad Institute Genome Sequencing Center for Infectious Disease"/>
            <person name="Wu L."/>
            <person name="Ma J."/>
        </authorList>
    </citation>
    <scope>NUCLEOTIDE SEQUENCE [LARGE SCALE GENOMIC DNA]</scope>
    <source>
        <strain evidence="2">KACC 12602</strain>
    </source>
</reference>
<dbReference type="SUPFAM" id="SSF53756">
    <property type="entry name" value="UDP-Glycosyltransferase/glycogen phosphorylase"/>
    <property type="match status" value="1"/>
</dbReference>
<accession>A0ABW0EBJ8</accession>
<dbReference type="Proteomes" id="UP001596161">
    <property type="component" value="Unassembled WGS sequence"/>
</dbReference>
<evidence type="ECO:0000313" key="2">
    <source>
        <dbReference type="Proteomes" id="UP001596161"/>
    </source>
</evidence>
<gene>
    <name evidence="1" type="ORF">ACFPIB_14035</name>
</gene>
<protein>
    <submittedName>
        <fullName evidence="1">Uncharacterized protein</fullName>
    </submittedName>
</protein>
<proteinExistence type="predicted"/>
<organism evidence="1 2">
    <name type="scientific">Adhaeribacter terreus</name>
    <dbReference type="NCBI Taxonomy" id="529703"/>
    <lineage>
        <taxon>Bacteria</taxon>
        <taxon>Pseudomonadati</taxon>
        <taxon>Bacteroidota</taxon>
        <taxon>Cytophagia</taxon>
        <taxon>Cytophagales</taxon>
        <taxon>Hymenobacteraceae</taxon>
        <taxon>Adhaeribacter</taxon>
    </lineage>
</organism>
<dbReference type="InterPro" id="IPR043148">
    <property type="entry name" value="TagF_C"/>
</dbReference>
<evidence type="ECO:0000313" key="1">
    <source>
        <dbReference type="EMBL" id="MFC5271733.1"/>
    </source>
</evidence>
<dbReference type="Gene3D" id="3.40.50.12580">
    <property type="match status" value="1"/>
</dbReference>
<keyword evidence="2" id="KW-1185">Reference proteome</keyword>
<dbReference type="EMBL" id="JBHSKT010000008">
    <property type="protein sequence ID" value="MFC5271733.1"/>
    <property type="molecule type" value="Genomic_DNA"/>
</dbReference>
<comment type="caution">
    <text evidence="1">The sequence shown here is derived from an EMBL/GenBank/DDBJ whole genome shotgun (WGS) entry which is preliminary data.</text>
</comment>
<sequence length="432" mass="49378">MFEKTIQRYANILHLRFQPTFAAMPAATLNKISPGSFPKRLLKINLYTLGRLIPNIFSLSQKNEDLHSKTWLYVVSQNNYDALHFLKDQLTGTAFVAGQNKQIGRYNKQVNRLSLRWKFLHTARYFLPVFFGLYKKHGNKAIRFFDLIFISIGYYEAYLKHLKKYQPKAIVFANDHNDDSRAMLLAANKLNIPTVYIQHATVSTAFPPLEFRLSLLEGQDALDKYRQCGPVQGKVKLIGMPKADKFMQFRNFKTMVKKVGIAGNLMDNYEALKATILQLVKQFPELQFTFRPHPGDARDFSFVQQTGQNAMFSSPKSEGAFEFLKNQDLIVAAESSIHLEAALLNIPGIYFRFGASNFYDYYGFVKTGLITEAATLEALFALVQQYQQTKPNVYQKAAYYNATIGTENEGKSDALAVQYLQEFLQKMLSFPA</sequence>
<dbReference type="RefSeq" id="WP_378018092.1">
    <property type="nucleotide sequence ID" value="NZ_JBHSKT010000008.1"/>
</dbReference>